<comment type="caution">
    <text evidence="2">The sequence shown here is derived from an EMBL/GenBank/DDBJ whole genome shotgun (WGS) entry which is preliminary data.</text>
</comment>
<dbReference type="InParanoid" id="A7ANJ0"/>
<feature type="compositionally biased region" description="Basic and acidic residues" evidence="1">
    <location>
        <begin position="1"/>
        <end position="27"/>
    </location>
</feature>
<organism evidence="2 3">
    <name type="scientific">Babesia bovis</name>
    <dbReference type="NCBI Taxonomy" id="5865"/>
    <lineage>
        <taxon>Eukaryota</taxon>
        <taxon>Sar</taxon>
        <taxon>Alveolata</taxon>
        <taxon>Apicomplexa</taxon>
        <taxon>Aconoidasida</taxon>
        <taxon>Piroplasmida</taxon>
        <taxon>Babesiidae</taxon>
        <taxon>Babesia</taxon>
    </lineage>
</organism>
<accession>A7ANJ0</accession>
<feature type="region of interest" description="Disordered" evidence="1">
    <location>
        <begin position="1"/>
        <end position="38"/>
    </location>
</feature>
<dbReference type="KEGG" id="bbo:BBOV_III005610"/>
<protein>
    <submittedName>
        <fullName evidence="2">Uncharacterized protein</fullName>
    </submittedName>
</protein>
<dbReference type="VEuPathDB" id="PiroplasmaDB:BBOV_III005610"/>
<evidence type="ECO:0000313" key="3">
    <source>
        <dbReference type="Proteomes" id="UP000002173"/>
    </source>
</evidence>
<evidence type="ECO:0000256" key="1">
    <source>
        <dbReference type="SAM" id="MobiDB-lite"/>
    </source>
</evidence>
<dbReference type="GeneID" id="5479941"/>
<evidence type="ECO:0000313" key="2">
    <source>
        <dbReference type="EMBL" id="EDO08124.1"/>
    </source>
</evidence>
<dbReference type="Proteomes" id="UP000002173">
    <property type="component" value="Chromosome 3"/>
</dbReference>
<dbReference type="AlphaFoldDB" id="A7ANJ0"/>
<sequence>MQHDGIKEPSRTDRSMGKNPSENEDKKPKSKPWYKFGVDSTALETELLKKE</sequence>
<reference evidence="2 3" key="1">
    <citation type="journal article" date="2007" name="PLoS Pathog.">
        <title>Genome sequence of Babesia bovis and comparative analysis of apicomplexan hemoprotozoa.</title>
        <authorList>
            <person name="Brayton K.A."/>
            <person name="Lau A.O.T."/>
            <person name="Herndon D.R."/>
            <person name="Hannick L."/>
            <person name="Kappmeyer L.S."/>
            <person name="Berens S.J."/>
            <person name="Bidwell S.L."/>
            <person name="Brown W.C."/>
            <person name="Crabtree J."/>
            <person name="Fadrosh D."/>
            <person name="Feldblum T."/>
            <person name="Forberger H.A."/>
            <person name="Haas B.J."/>
            <person name="Howell J.M."/>
            <person name="Khouri H."/>
            <person name="Koo H."/>
            <person name="Mann D.J."/>
            <person name="Norimine J."/>
            <person name="Paulsen I.T."/>
            <person name="Radune D."/>
            <person name="Ren Q."/>
            <person name="Smith R.K. Jr."/>
            <person name="Suarez C.E."/>
            <person name="White O."/>
            <person name="Wortman J.R."/>
            <person name="Knowles D.P. Jr."/>
            <person name="McElwain T.F."/>
            <person name="Nene V.M."/>
        </authorList>
    </citation>
    <scope>NUCLEOTIDE SEQUENCE [LARGE SCALE GENOMIC DNA]</scope>
    <source>
        <strain evidence="2">T2Bo</strain>
    </source>
</reference>
<keyword evidence="3" id="KW-1185">Reference proteome</keyword>
<name>A7ANJ0_BABBO</name>
<gene>
    <name evidence="2" type="ORF">BBOV_III005610</name>
</gene>
<dbReference type="EMBL" id="AAXT01000001">
    <property type="protein sequence ID" value="EDO08124.1"/>
    <property type="molecule type" value="Genomic_DNA"/>
</dbReference>
<proteinExistence type="predicted"/>